<comment type="pathway">
    <text evidence="7">Glycan metabolism; bacterial cellulose biosynthesis.</text>
</comment>
<comment type="function">
    <text evidence="7">Catalytic subunit of cellulose synthase. It polymerizes uridine 5'-diphosphate glucose to cellulose.</text>
</comment>
<dbReference type="OrthoDB" id="9806824at2"/>
<feature type="region of interest" description="Disordered" evidence="8">
    <location>
        <begin position="742"/>
        <end position="780"/>
    </location>
</feature>
<evidence type="ECO:0000256" key="6">
    <source>
        <dbReference type="ARBA" id="ARBA00023136"/>
    </source>
</evidence>
<feature type="transmembrane region" description="Helical" evidence="7">
    <location>
        <begin position="436"/>
        <end position="454"/>
    </location>
</feature>
<sequence length="815" mass="90310">MPIFLTRLSWLVTAAAVIVLLLQPVGTAVQLEMSLGAVAVMTALWLFTRGRASHYIFLGIGSLVVIKYFYWRLTRTLPWSADPLSLTAGLVLLAAELYYLYILFLSLFINADPLKRAPVPLGSETDLPSVDIFVPSYNEDASILATTLAAARSLEYPADKLTVWLLDDGGTDQKCADPDPQKSSEARARRAGLQRLCEELGVRYLTRRRNLHAKAGNLNNGLKHATGDIVVVLDADHVPFRSFLRETIGHFAQDPRLFLVQTPHAFLNPDPIERNLRTFERMPSENEMFYAIGQPGLDKWNGSFFCGSAALLRRAALDEAGGFSGITITEDCETAFELHSRGWTSIYVDKPLIAGLQPDTLRDFIGQRSRWCQGMLQILLLKNPVLKRGLKPIQRLCYMSNMTYWFFPVPCMIFMFAPLLYIFFDMKIVVANVDEAIAYTATYIVVNLMMQNYLYGRVRWPFVSELYEYVQGLFLIKATASVILSPRKPTFNVTAKNVTLDQDHLSPLALPFFVVYAILLGGSLVAAYRYAFEPGITNLMLVVGLWNFVNVIKAGAALGVAAERRQTESTPSLPVDRQAVLTLNGLAIDVQVERVSAQRCRIRMDTIVPIRRSDDSSAGTLAVVPQRGGGSVGTWPSMPVILSSSVLAGEETVCELRFEKLRPRDYLALADLMYGDAEAMTRFQQARRRHKTLFAGTAQFLWWGLVEPFRAVAYGLAGLRARAPAEAAPVPVPKTITMRKSLADRAARREQDGVATRAVEQGPVPEAESPTAQGLAAEPAPTWLQLMVDAENEALARNRRRRSADLGASPEPAAG</sequence>
<dbReference type="InterPro" id="IPR029044">
    <property type="entry name" value="Nucleotide-diphossugar_trans"/>
</dbReference>
<keyword evidence="7" id="KW-0135">Cellulose biosynthesis</keyword>
<reference evidence="11" key="1">
    <citation type="submission" date="2018-05" db="EMBL/GenBank/DDBJ databases">
        <title>Complete Genome Sequence of Methylobacterium sp. 17SD2-17.</title>
        <authorList>
            <person name="Srinivasan S."/>
        </authorList>
    </citation>
    <scope>NUCLEOTIDE SEQUENCE [LARGE SCALE GENOMIC DNA]</scope>
    <source>
        <strain evidence="11">17SD2-17</strain>
    </source>
</reference>
<feature type="transmembrane region" description="Helical" evidence="7">
    <location>
        <begin position="404"/>
        <end position="424"/>
    </location>
</feature>
<name>A0A2U8W6R4_9HYPH</name>
<evidence type="ECO:0000256" key="8">
    <source>
        <dbReference type="SAM" id="MobiDB-lite"/>
    </source>
</evidence>
<feature type="transmembrane region" description="Helical" evidence="7">
    <location>
        <begin position="55"/>
        <end position="73"/>
    </location>
</feature>
<dbReference type="GO" id="GO:0016760">
    <property type="term" value="F:cellulose synthase (UDP-forming) activity"/>
    <property type="evidence" value="ECO:0007669"/>
    <property type="project" value="UniProtKB-EC"/>
</dbReference>
<dbReference type="InterPro" id="IPR003919">
    <property type="entry name" value="Cell_synth_A"/>
</dbReference>
<dbReference type="RefSeq" id="WP_109891109.1">
    <property type="nucleotide sequence ID" value="NZ_CP029550.1"/>
</dbReference>
<gene>
    <name evidence="10" type="primary">bcsA</name>
    <name evidence="10" type="ORF">DK389_16280</name>
</gene>
<keyword evidence="6 7" id="KW-0472">Membrane</keyword>
<dbReference type="GO" id="GO:0035438">
    <property type="term" value="F:cyclic-di-GMP binding"/>
    <property type="evidence" value="ECO:0007669"/>
    <property type="project" value="InterPro"/>
</dbReference>
<dbReference type="GO" id="GO:0005886">
    <property type="term" value="C:plasma membrane"/>
    <property type="evidence" value="ECO:0007669"/>
    <property type="project" value="UniProtKB-SubCell"/>
</dbReference>
<dbReference type="KEGG" id="mets:DK389_16280"/>
<evidence type="ECO:0000256" key="3">
    <source>
        <dbReference type="ARBA" id="ARBA00022679"/>
    </source>
</evidence>
<proteinExistence type="predicted"/>
<dbReference type="UniPathway" id="UPA00694"/>
<comment type="cofactor">
    <cofactor evidence="7">
        <name>Mg(2+)</name>
        <dbReference type="ChEBI" id="CHEBI:18420"/>
    </cofactor>
</comment>
<dbReference type="GO" id="GO:0030244">
    <property type="term" value="P:cellulose biosynthetic process"/>
    <property type="evidence" value="ECO:0007669"/>
    <property type="project" value="UniProtKB-KW"/>
</dbReference>
<dbReference type="EMBL" id="CP029550">
    <property type="protein sequence ID" value="AWN41775.1"/>
    <property type="molecule type" value="Genomic_DNA"/>
</dbReference>
<feature type="transmembrane region" description="Helical" evidence="7">
    <location>
        <begin position="31"/>
        <end position="48"/>
    </location>
</feature>
<feature type="transmembrane region" description="Helical" evidence="7">
    <location>
        <begin position="466"/>
        <end position="485"/>
    </location>
</feature>
<dbReference type="Pfam" id="PF03552">
    <property type="entry name" value="Cellulose_synt"/>
    <property type="match status" value="1"/>
</dbReference>
<dbReference type="CDD" id="cd06421">
    <property type="entry name" value="CESA_CelA_like"/>
    <property type="match status" value="1"/>
</dbReference>
<evidence type="ECO:0000313" key="11">
    <source>
        <dbReference type="Proteomes" id="UP000245926"/>
    </source>
</evidence>
<protein>
    <recommendedName>
        <fullName evidence="7">Cellulose synthase catalytic subunit [UDP-forming]</fullName>
        <ecNumber evidence="7">2.4.1.12</ecNumber>
    </recommendedName>
</protein>
<dbReference type="InterPro" id="IPR050321">
    <property type="entry name" value="Glycosyltr_2/OpgH_subfam"/>
</dbReference>
<keyword evidence="7" id="KW-1003">Cell membrane</keyword>
<keyword evidence="7" id="KW-0997">Cell inner membrane</keyword>
<keyword evidence="11" id="KW-1185">Reference proteome</keyword>
<dbReference type="PANTHER" id="PTHR43867:SF2">
    <property type="entry name" value="CELLULOSE SYNTHASE CATALYTIC SUBUNIT A [UDP-FORMING]"/>
    <property type="match status" value="1"/>
</dbReference>
<feature type="transmembrane region" description="Helical" evidence="7">
    <location>
        <begin position="7"/>
        <end position="25"/>
    </location>
</feature>
<evidence type="ECO:0000259" key="9">
    <source>
        <dbReference type="Pfam" id="PF00535"/>
    </source>
</evidence>
<dbReference type="InterPro" id="IPR005150">
    <property type="entry name" value="Cellulose_synth"/>
</dbReference>
<feature type="compositionally biased region" description="Basic and acidic residues" evidence="8">
    <location>
        <begin position="742"/>
        <end position="752"/>
    </location>
</feature>
<accession>A0A2U8W6R4</accession>
<comment type="catalytic activity">
    <reaction evidence="7">
        <text>[(1-&gt;4)-beta-D-glucosyl](n) + UDP-alpha-D-glucose = [(1-&gt;4)-beta-D-glucosyl](n+1) + UDP + H(+)</text>
        <dbReference type="Rhea" id="RHEA:19929"/>
        <dbReference type="Rhea" id="RHEA-COMP:10033"/>
        <dbReference type="Rhea" id="RHEA-COMP:10034"/>
        <dbReference type="ChEBI" id="CHEBI:15378"/>
        <dbReference type="ChEBI" id="CHEBI:18246"/>
        <dbReference type="ChEBI" id="CHEBI:58223"/>
        <dbReference type="ChEBI" id="CHEBI:58885"/>
        <dbReference type="EC" id="2.4.1.12"/>
    </reaction>
</comment>
<keyword evidence="5 7" id="KW-1133">Transmembrane helix</keyword>
<keyword evidence="2 7" id="KW-0328">Glycosyltransferase</keyword>
<comment type="subcellular location">
    <subcellularLocation>
        <location evidence="7">Cell inner membrane</location>
    </subcellularLocation>
    <subcellularLocation>
        <location evidence="1">Endomembrane system</location>
        <topology evidence="1">Multi-pass membrane protein</topology>
    </subcellularLocation>
</comment>
<feature type="transmembrane region" description="Helical" evidence="7">
    <location>
        <begin position="505"/>
        <end position="527"/>
    </location>
</feature>
<dbReference type="NCBIfam" id="TIGR03030">
    <property type="entry name" value="CelA"/>
    <property type="match status" value="1"/>
</dbReference>
<feature type="transmembrane region" description="Helical" evidence="7">
    <location>
        <begin position="539"/>
        <end position="562"/>
    </location>
</feature>
<keyword evidence="4 7" id="KW-0812">Transmembrane</keyword>
<evidence type="ECO:0000256" key="1">
    <source>
        <dbReference type="ARBA" id="ARBA00004127"/>
    </source>
</evidence>
<keyword evidence="3 7" id="KW-0808">Transferase</keyword>
<dbReference type="EC" id="2.4.1.12" evidence="7"/>
<dbReference type="Gene3D" id="3.90.550.10">
    <property type="entry name" value="Spore Coat Polysaccharide Biosynthesis Protein SpsA, Chain A"/>
    <property type="match status" value="1"/>
</dbReference>
<dbReference type="InterPro" id="IPR001173">
    <property type="entry name" value="Glyco_trans_2-like"/>
</dbReference>
<dbReference type="Proteomes" id="UP000245926">
    <property type="component" value="Chromosome"/>
</dbReference>
<feature type="transmembrane region" description="Helical" evidence="7">
    <location>
        <begin position="85"/>
        <end position="109"/>
    </location>
</feature>
<evidence type="ECO:0000256" key="7">
    <source>
        <dbReference type="RuleBase" id="RU365020"/>
    </source>
</evidence>
<evidence type="ECO:0000313" key="10">
    <source>
        <dbReference type="EMBL" id="AWN41775.1"/>
    </source>
</evidence>
<evidence type="ECO:0000256" key="4">
    <source>
        <dbReference type="ARBA" id="ARBA00022692"/>
    </source>
</evidence>
<organism evidence="10 11">
    <name type="scientific">Methylobacterium durans</name>
    <dbReference type="NCBI Taxonomy" id="2202825"/>
    <lineage>
        <taxon>Bacteria</taxon>
        <taxon>Pseudomonadati</taxon>
        <taxon>Pseudomonadota</taxon>
        <taxon>Alphaproteobacteria</taxon>
        <taxon>Hyphomicrobiales</taxon>
        <taxon>Methylobacteriaceae</taxon>
        <taxon>Methylobacterium</taxon>
    </lineage>
</organism>
<dbReference type="PRINTS" id="PR01439">
    <property type="entry name" value="CELLSNTHASEA"/>
</dbReference>
<dbReference type="SUPFAM" id="SSF53448">
    <property type="entry name" value="Nucleotide-diphospho-sugar transferases"/>
    <property type="match status" value="1"/>
</dbReference>
<keyword evidence="7" id="KW-0973">c-di-GMP</keyword>
<dbReference type="AlphaFoldDB" id="A0A2U8W6R4"/>
<dbReference type="Pfam" id="PF00535">
    <property type="entry name" value="Glycos_transf_2"/>
    <property type="match status" value="1"/>
</dbReference>
<evidence type="ECO:0000256" key="2">
    <source>
        <dbReference type="ARBA" id="ARBA00022676"/>
    </source>
</evidence>
<evidence type="ECO:0000256" key="5">
    <source>
        <dbReference type="ARBA" id="ARBA00022989"/>
    </source>
</evidence>
<dbReference type="PANTHER" id="PTHR43867">
    <property type="entry name" value="CELLULOSE SYNTHASE CATALYTIC SUBUNIT A [UDP-FORMING]"/>
    <property type="match status" value="1"/>
</dbReference>
<feature type="domain" description="Glycosyltransferase 2-like" evidence="9">
    <location>
        <begin position="132"/>
        <end position="319"/>
    </location>
</feature>
<dbReference type="GO" id="GO:0006011">
    <property type="term" value="P:UDP-alpha-D-glucose metabolic process"/>
    <property type="evidence" value="ECO:0007669"/>
    <property type="project" value="InterPro"/>
</dbReference>